<dbReference type="GO" id="GO:0008168">
    <property type="term" value="F:methyltransferase activity"/>
    <property type="evidence" value="ECO:0007669"/>
    <property type="project" value="UniProtKB-KW"/>
</dbReference>
<protein>
    <submittedName>
        <fullName evidence="5">Class I SAM-dependent methyltransferase</fullName>
        <ecNumber evidence="5">2.1.1.-</ecNumber>
    </submittedName>
</protein>
<feature type="domain" description="Methyltransferase" evidence="4">
    <location>
        <begin position="79"/>
        <end position="174"/>
    </location>
</feature>
<keyword evidence="1 5" id="KW-0489">Methyltransferase</keyword>
<keyword evidence="6" id="KW-1185">Reference proteome</keyword>
<evidence type="ECO:0000256" key="2">
    <source>
        <dbReference type="ARBA" id="ARBA00022679"/>
    </source>
</evidence>
<evidence type="ECO:0000256" key="3">
    <source>
        <dbReference type="ARBA" id="ARBA00022691"/>
    </source>
</evidence>
<dbReference type="Pfam" id="PF13649">
    <property type="entry name" value="Methyltransf_25"/>
    <property type="match status" value="1"/>
</dbReference>
<evidence type="ECO:0000259" key="4">
    <source>
        <dbReference type="Pfam" id="PF13649"/>
    </source>
</evidence>
<name>A0AA96F4E6_9MICO</name>
<dbReference type="RefSeq" id="WP_313496819.1">
    <property type="nucleotide sequence ID" value="NZ_CP134879.1"/>
</dbReference>
<dbReference type="GO" id="GO:0032259">
    <property type="term" value="P:methylation"/>
    <property type="evidence" value="ECO:0007669"/>
    <property type="project" value="UniProtKB-KW"/>
</dbReference>
<dbReference type="EC" id="2.1.1.-" evidence="5"/>
<organism evidence="5 6">
    <name type="scientific">Demequina capsici</name>
    <dbReference type="NCBI Taxonomy" id="3075620"/>
    <lineage>
        <taxon>Bacteria</taxon>
        <taxon>Bacillati</taxon>
        <taxon>Actinomycetota</taxon>
        <taxon>Actinomycetes</taxon>
        <taxon>Micrococcales</taxon>
        <taxon>Demequinaceae</taxon>
        <taxon>Demequina</taxon>
    </lineage>
</organism>
<dbReference type="Gene3D" id="3.40.50.150">
    <property type="entry name" value="Vaccinia Virus protein VP39"/>
    <property type="match status" value="1"/>
</dbReference>
<accession>A0AA96F4E6</accession>
<dbReference type="SUPFAM" id="SSF53335">
    <property type="entry name" value="S-adenosyl-L-methionine-dependent methyltransferases"/>
    <property type="match status" value="1"/>
</dbReference>
<dbReference type="PANTHER" id="PTHR43464">
    <property type="entry name" value="METHYLTRANSFERASE"/>
    <property type="match status" value="1"/>
</dbReference>
<dbReference type="PANTHER" id="PTHR43464:SF19">
    <property type="entry name" value="UBIQUINONE BIOSYNTHESIS O-METHYLTRANSFERASE, MITOCHONDRIAL"/>
    <property type="match status" value="1"/>
</dbReference>
<dbReference type="CDD" id="cd02440">
    <property type="entry name" value="AdoMet_MTases"/>
    <property type="match status" value="1"/>
</dbReference>
<evidence type="ECO:0000313" key="6">
    <source>
        <dbReference type="Proteomes" id="UP001304125"/>
    </source>
</evidence>
<sequence>MNDTAEPPRHIRSVDDLLVLLDGLFDRDSDRWSSEAGAAWWDTFYGDRDKRIPFFADKPDESLVSLIDGGRVLPGQRALDLGSGPGRNALHLASHGVRVDAVDLSGEAVAWGRERAAGRGLDVQFVCGDAFSLPPVALPGPYDLVYDSGCLHHLAPHRRIGYLRLLERVLAPGGLFAVTCFVRGEMGSSAPDEQLYLDGRFEAGMGFAADDLRWIFSDFEEVEIRPMEPQGEDSATFGEPYLMYGLFRRPEPTRGAAEGGRRARRR</sequence>
<dbReference type="InterPro" id="IPR029063">
    <property type="entry name" value="SAM-dependent_MTases_sf"/>
</dbReference>
<gene>
    <name evidence="5" type="ORF">RN606_10065</name>
</gene>
<keyword evidence="3" id="KW-0949">S-adenosyl-L-methionine</keyword>
<keyword evidence="2 5" id="KW-0808">Transferase</keyword>
<evidence type="ECO:0000313" key="5">
    <source>
        <dbReference type="EMBL" id="WNM23703.1"/>
    </source>
</evidence>
<proteinExistence type="predicted"/>
<dbReference type="AlphaFoldDB" id="A0AA96F4E6"/>
<dbReference type="InterPro" id="IPR041698">
    <property type="entry name" value="Methyltransf_25"/>
</dbReference>
<reference evidence="5 6" key="1">
    <citation type="submission" date="2023-09" db="EMBL/GenBank/DDBJ databases">
        <title>Demequina sp. a novel bacteria isolated from Capsicum annuum.</title>
        <authorList>
            <person name="Humaira Z."/>
            <person name="Lee J."/>
            <person name="Cho D."/>
        </authorList>
    </citation>
    <scope>NUCLEOTIDE SEQUENCE [LARGE SCALE GENOMIC DNA]</scope>
    <source>
        <strain evidence="5 6">OYTSA14</strain>
    </source>
</reference>
<evidence type="ECO:0000256" key="1">
    <source>
        <dbReference type="ARBA" id="ARBA00022603"/>
    </source>
</evidence>
<dbReference type="Proteomes" id="UP001304125">
    <property type="component" value="Chromosome"/>
</dbReference>
<dbReference type="EMBL" id="CP134879">
    <property type="protein sequence ID" value="WNM23703.1"/>
    <property type="molecule type" value="Genomic_DNA"/>
</dbReference>